<dbReference type="SUPFAM" id="SSF82171">
    <property type="entry name" value="DPP6 N-terminal domain-like"/>
    <property type="match status" value="1"/>
</dbReference>
<comment type="caution">
    <text evidence="1">The sequence shown here is derived from an EMBL/GenBank/DDBJ whole genome shotgun (WGS) entry which is preliminary data.</text>
</comment>
<dbReference type="InterPro" id="IPR011042">
    <property type="entry name" value="6-blade_b-propeller_TolB-like"/>
</dbReference>
<evidence type="ECO:0000313" key="1">
    <source>
        <dbReference type="EMBL" id="GAA1921567.1"/>
    </source>
</evidence>
<dbReference type="EMBL" id="BAAALV010000007">
    <property type="protein sequence ID" value="GAA1921567.1"/>
    <property type="molecule type" value="Genomic_DNA"/>
</dbReference>
<dbReference type="Gene3D" id="2.120.10.30">
    <property type="entry name" value="TolB, C-terminal domain"/>
    <property type="match status" value="1"/>
</dbReference>
<keyword evidence="2" id="KW-1185">Reference proteome</keyword>
<accession>A0ABP5AVW7</accession>
<name>A0ABP5AVW7_9MICC</name>
<protein>
    <submittedName>
        <fullName evidence="1">PD40 domain-containing protein</fullName>
    </submittedName>
</protein>
<organism evidence="1 2">
    <name type="scientific">Arthrobacter gandavensis</name>
    <dbReference type="NCBI Taxonomy" id="169960"/>
    <lineage>
        <taxon>Bacteria</taxon>
        <taxon>Bacillati</taxon>
        <taxon>Actinomycetota</taxon>
        <taxon>Actinomycetes</taxon>
        <taxon>Micrococcales</taxon>
        <taxon>Micrococcaceae</taxon>
        <taxon>Arthrobacter</taxon>
    </lineage>
</organism>
<dbReference type="Proteomes" id="UP001500784">
    <property type="component" value="Unassembled WGS sequence"/>
</dbReference>
<gene>
    <name evidence="1" type="ORF">GCM10009688_28240</name>
</gene>
<reference evidence="2" key="1">
    <citation type="journal article" date="2019" name="Int. J. Syst. Evol. Microbiol.">
        <title>The Global Catalogue of Microorganisms (GCM) 10K type strain sequencing project: providing services to taxonomists for standard genome sequencing and annotation.</title>
        <authorList>
            <consortium name="The Broad Institute Genomics Platform"/>
            <consortium name="The Broad Institute Genome Sequencing Center for Infectious Disease"/>
            <person name="Wu L."/>
            <person name="Ma J."/>
        </authorList>
    </citation>
    <scope>NUCLEOTIDE SEQUENCE [LARGE SCALE GENOMIC DNA]</scope>
    <source>
        <strain evidence="2">JCM 13316</strain>
    </source>
</reference>
<evidence type="ECO:0000313" key="2">
    <source>
        <dbReference type="Proteomes" id="UP001500784"/>
    </source>
</evidence>
<proteinExistence type="predicted"/>
<sequence>MVTAAVVAGSALYGFAAFQDYRERSSGEPQVAVQTSSPTPEGTHLVFRNTAAGAGYGHIATVPVTNPAGPRRIEEAVCERIHAAGPVRSCLQATAGVLTTFSDVVLDAGGGTLASWPLAGIPSRTRVSPDGVFVASTAFVTGHSYAGGGFSTETRITSVDGTQYGNIQDFTLMVDGEEVTAADRNIWGVTFGSDGDTFYATAASGSSTWLVRGSLSARTLTALRDGVECPSLSPDGEWIAFKKEVSGTAAPHWRIAVLRLDTLSETVLTETRSVDDQVEWLDEDTVLYGLPRDGAPGSADIWALERTGGEPYLFIEQAWSPAVVREP</sequence>